<accession>A0A8J6MXP5</accession>
<evidence type="ECO:0000256" key="1">
    <source>
        <dbReference type="ARBA" id="ARBA00005790"/>
    </source>
</evidence>
<dbReference type="SMART" id="SM00072">
    <property type="entry name" value="GuKc"/>
    <property type="match status" value="1"/>
</dbReference>
<dbReference type="PANTHER" id="PTHR23117:SF13">
    <property type="entry name" value="GUANYLATE KINASE"/>
    <property type="match status" value="1"/>
</dbReference>
<feature type="domain" description="Guanylate kinase-like" evidence="10">
    <location>
        <begin position="3"/>
        <end position="181"/>
    </location>
</feature>
<dbReference type="HAMAP" id="MF_00328">
    <property type="entry name" value="Guanylate_kinase"/>
    <property type="match status" value="1"/>
</dbReference>
<dbReference type="Gene3D" id="3.30.63.10">
    <property type="entry name" value="Guanylate Kinase phosphate binding domain"/>
    <property type="match status" value="1"/>
</dbReference>
<evidence type="ECO:0000256" key="3">
    <source>
        <dbReference type="ARBA" id="ARBA00016296"/>
    </source>
</evidence>
<dbReference type="InterPro" id="IPR008145">
    <property type="entry name" value="GK/Ca_channel_bsu"/>
</dbReference>
<dbReference type="NCBIfam" id="TIGR03263">
    <property type="entry name" value="guanyl_kin"/>
    <property type="match status" value="1"/>
</dbReference>
<evidence type="ECO:0000313" key="11">
    <source>
        <dbReference type="EMBL" id="MBC8176779.1"/>
    </source>
</evidence>
<dbReference type="InterPro" id="IPR008144">
    <property type="entry name" value="Guanylate_kin-like_dom"/>
</dbReference>
<protein>
    <recommendedName>
        <fullName evidence="3 9">Guanylate kinase</fullName>
        <ecNumber evidence="2 9">2.7.4.8</ecNumber>
    </recommendedName>
    <alternativeName>
        <fullName evidence="8 9">GMP kinase</fullName>
    </alternativeName>
</protein>
<dbReference type="Pfam" id="PF00625">
    <property type="entry name" value="Guanylate_kin"/>
    <property type="match status" value="1"/>
</dbReference>
<comment type="catalytic activity">
    <reaction evidence="9">
        <text>GMP + ATP = GDP + ADP</text>
        <dbReference type="Rhea" id="RHEA:20780"/>
        <dbReference type="ChEBI" id="CHEBI:30616"/>
        <dbReference type="ChEBI" id="CHEBI:58115"/>
        <dbReference type="ChEBI" id="CHEBI:58189"/>
        <dbReference type="ChEBI" id="CHEBI:456216"/>
        <dbReference type="EC" id="2.7.4.8"/>
    </reaction>
</comment>
<dbReference type="PANTHER" id="PTHR23117">
    <property type="entry name" value="GUANYLATE KINASE-RELATED"/>
    <property type="match status" value="1"/>
</dbReference>
<dbReference type="SUPFAM" id="SSF52540">
    <property type="entry name" value="P-loop containing nucleoside triphosphate hydrolases"/>
    <property type="match status" value="1"/>
</dbReference>
<dbReference type="CDD" id="cd00071">
    <property type="entry name" value="GMPK"/>
    <property type="match status" value="1"/>
</dbReference>
<evidence type="ECO:0000256" key="5">
    <source>
        <dbReference type="ARBA" id="ARBA00022741"/>
    </source>
</evidence>
<evidence type="ECO:0000256" key="4">
    <source>
        <dbReference type="ARBA" id="ARBA00022679"/>
    </source>
</evidence>
<dbReference type="PROSITE" id="PS50052">
    <property type="entry name" value="GUANYLATE_KINASE_2"/>
    <property type="match status" value="1"/>
</dbReference>
<dbReference type="Gene3D" id="3.40.50.300">
    <property type="entry name" value="P-loop containing nucleotide triphosphate hydrolases"/>
    <property type="match status" value="1"/>
</dbReference>
<evidence type="ECO:0000256" key="9">
    <source>
        <dbReference type="HAMAP-Rule" id="MF_00328"/>
    </source>
</evidence>
<keyword evidence="4 9" id="KW-0808">Transferase</keyword>
<dbReference type="PROSITE" id="PS00856">
    <property type="entry name" value="GUANYLATE_KINASE_1"/>
    <property type="match status" value="1"/>
</dbReference>
<comment type="subcellular location">
    <subcellularLocation>
        <location evidence="9">Cytoplasm</location>
    </subcellularLocation>
</comment>
<gene>
    <name evidence="9 11" type="primary">gmk</name>
    <name evidence="11" type="ORF">H8E19_05190</name>
</gene>
<evidence type="ECO:0000256" key="7">
    <source>
        <dbReference type="ARBA" id="ARBA00022840"/>
    </source>
</evidence>
<dbReference type="EC" id="2.7.4.8" evidence="2 9"/>
<comment type="similarity">
    <text evidence="1 9">Belongs to the guanylate kinase family.</text>
</comment>
<dbReference type="GO" id="GO:0005524">
    <property type="term" value="F:ATP binding"/>
    <property type="evidence" value="ECO:0007669"/>
    <property type="project" value="UniProtKB-UniRule"/>
</dbReference>
<keyword evidence="6 9" id="KW-0418">Kinase</keyword>
<dbReference type="Proteomes" id="UP000650524">
    <property type="component" value="Unassembled WGS sequence"/>
</dbReference>
<evidence type="ECO:0000256" key="8">
    <source>
        <dbReference type="ARBA" id="ARBA00030128"/>
    </source>
</evidence>
<dbReference type="EMBL" id="JACNJD010000160">
    <property type="protein sequence ID" value="MBC8176779.1"/>
    <property type="molecule type" value="Genomic_DNA"/>
</dbReference>
<comment type="function">
    <text evidence="9">Essential for recycling GMP and indirectly, cGMP.</text>
</comment>
<dbReference type="InterPro" id="IPR020590">
    <property type="entry name" value="Guanylate_kinase_CS"/>
</dbReference>
<keyword evidence="9" id="KW-0963">Cytoplasm</keyword>
<dbReference type="GO" id="GO:0005829">
    <property type="term" value="C:cytosol"/>
    <property type="evidence" value="ECO:0007669"/>
    <property type="project" value="TreeGrafter"/>
</dbReference>
<comment type="caution">
    <text evidence="11">The sequence shown here is derived from an EMBL/GenBank/DDBJ whole genome shotgun (WGS) entry which is preliminary data.</text>
</comment>
<sequence length="200" mass="22414">MSGQLFIISAPSGAGKSTILTAVGKRVSGLGYSISHTTRKPRGDERNGVDYHFVDDRTFTKMINEGAFVEWAKVYDNFYGTSSSNLQDQTSSGLDVLMDVDIQGGQNIKDRFPDSVLIFLLPPSLEELERRLRERGTDNEPVIRARMESAADDIKNCVWYDYIIVNDKLEKAIDEAQSIIVSKRCATARQLPESKKLFDI</sequence>
<dbReference type="InterPro" id="IPR027417">
    <property type="entry name" value="P-loop_NTPase"/>
</dbReference>
<evidence type="ECO:0000256" key="6">
    <source>
        <dbReference type="ARBA" id="ARBA00022777"/>
    </source>
</evidence>
<feature type="binding site" evidence="9">
    <location>
        <begin position="10"/>
        <end position="17"/>
    </location>
    <ligand>
        <name>ATP</name>
        <dbReference type="ChEBI" id="CHEBI:30616"/>
    </ligand>
</feature>
<keyword evidence="5 9" id="KW-0547">Nucleotide-binding</keyword>
<organism evidence="11 12">
    <name type="scientific">Candidatus Desulfacyla euxinica</name>
    <dbReference type="NCBI Taxonomy" id="2841693"/>
    <lineage>
        <taxon>Bacteria</taxon>
        <taxon>Deltaproteobacteria</taxon>
        <taxon>Candidatus Desulfacyla</taxon>
    </lineage>
</organism>
<dbReference type="FunFam" id="3.30.63.10:FF:000002">
    <property type="entry name" value="Guanylate kinase 1"/>
    <property type="match status" value="1"/>
</dbReference>
<evidence type="ECO:0000313" key="12">
    <source>
        <dbReference type="Proteomes" id="UP000650524"/>
    </source>
</evidence>
<evidence type="ECO:0000256" key="2">
    <source>
        <dbReference type="ARBA" id="ARBA00012961"/>
    </source>
</evidence>
<evidence type="ECO:0000259" key="10">
    <source>
        <dbReference type="PROSITE" id="PS50052"/>
    </source>
</evidence>
<reference evidence="11 12" key="1">
    <citation type="submission" date="2020-08" db="EMBL/GenBank/DDBJ databases">
        <title>Bridging the membrane lipid divide: bacteria of the FCB group superphylum have the potential to synthesize archaeal ether lipids.</title>
        <authorList>
            <person name="Villanueva L."/>
            <person name="Von Meijenfeldt F.A.B."/>
            <person name="Westbye A.B."/>
            <person name="Yadav S."/>
            <person name="Hopmans E.C."/>
            <person name="Dutilh B.E."/>
            <person name="Sinninghe Damste J.S."/>
        </authorList>
    </citation>
    <scope>NUCLEOTIDE SEQUENCE [LARGE SCALE GENOMIC DNA]</scope>
    <source>
        <strain evidence="11">NIOZ-UU27</strain>
    </source>
</reference>
<proteinExistence type="inferred from homology"/>
<dbReference type="GO" id="GO:0004385">
    <property type="term" value="F:GMP kinase activity"/>
    <property type="evidence" value="ECO:0007669"/>
    <property type="project" value="UniProtKB-UniRule"/>
</dbReference>
<keyword evidence="7 9" id="KW-0067">ATP-binding</keyword>
<dbReference type="InterPro" id="IPR017665">
    <property type="entry name" value="Guanylate_kinase"/>
</dbReference>
<name>A0A8J6MXP5_9DELT</name>
<dbReference type="AlphaFoldDB" id="A0A8J6MXP5"/>